<sequence length="303" mass="33713">MENDSVYSHDAVYYLTKGSAQIGIYSRQPYKRIGSICCHRGKFTDEYFLKGGFGDYRLLQAVKSGDGLEELLVSIYSVEGDLLAGPKKSHSVREGLLAVDRERTHFAVLNEKSIEVYDSDLNRVKEHLFSADLIDVESVAISNKVSGALIKDAESLVFIDFRTGEETFIDSCNMPKGTQFRMVSYEATLNKFLMVSQSGSSCVIDENVVQEFEVDVTGKLGSVYATNDVLLVVTSDTVAALDANTFTLNGLFELKTYYENKFGKDPAVRPFFVQNEYDYSSNTMYLSGGGNTGSFFELKPIKQ</sequence>
<dbReference type="Proteomes" id="UP001596425">
    <property type="component" value="Unassembled WGS sequence"/>
</dbReference>
<accession>A0ABW1YMD8</accession>
<organism evidence="1 2">
    <name type="scientific">Microbulbifer taiwanensis</name>
    <dbReference type="NCBI Taxonomy" id="986746"/>
    <lineage>
        <taxon>Bacteria</taxon>
        <taxon>Pseudomonadati</taxon>
        <taxon>Pseudomonadota</taxon>
        <taxon>Gammaproteobacteria</taxon>
        <taxon>Cellvibrionales</taxon>
        <taxon>Microbulbiferaceae</taxon>
        <taxon>Microbulbifer</taxon>
    </lineage>
</organism>
<comment type="caution">
    <text evidence="1">The sequence shown here is derived from an EMBL/GenBank/DDBJ whole genome shotgun (WGS) entry which is preliminary data.</text>
</comment>
<dbReference type="EMBL" id="JBHSVR010000001">
    <property type="protein sequence ID" value="MFC6633227.1"/>
    <property type="molecule type" value="Genomic_DNA"/>
</dbReference>
<keyword evidence="2" id="KW-1185">Reference proteome</keyword>
<gene>
    <name evidence="1" type="ORF">ACFQBM_08050</name>
</gene>
<protein>
    <submittedName>
        <fullName evidence="1">Uncharacterized protein</fullName>
    </submittedName>
</protein>
<dbReference type="RefSeq" id="WP_193189295.1">
    <property type="nucleotide sequence ID" value="NZ_JACZFR010000006.1"/>
</dbReference>
<proteinExistence type="predicted"/>
<reference evidence="2" key="1">
    <citation type="journal article" date="2019" name="Int. J. Syst. Evol. Microbiol.">
        <title>The Global Catalogue of Microorganisms (GCM) 10K type strain sequencing project: providing services to taxonomists for standard genome sequencing and annotation.</title>
        <authorList>
            <consortium name="The Broad Institute Genomics Platform"/>
            <consortium name="The Broad Institute Genome Sequencing Center for Infectious Disease"/>
            <person name="Wu L."/>
            <person name="Ma J."/>
        </authorList>
    </citation>
    <scope>NUCLEOTIDE SEQUENCE [LARGE SCALE GENOMIC DNA]</scope>
    <source>
        <strain evidence="2">CGMCC 1.13718</strain>
    </source>
</reference>
<evidence type="ECO:0000313" key="1">
    <source>
        <dbReference type="EMBL" id="MFC6633227.1"/>
    </source>
</evidence>
<name>A0ABW1YMD8_9GAMM</name>
<evidence type="ECO:0000313" key="2">
    <source>
        <dbReference type="Proteomes" id="UP001596425"/>
    </source>
</evidence>